<feature type="compositionally biased region" description="Basic and acidic residues" evidence="1">
    <location>
        <begin position="1"/>
        <end position="14"/>
    </location>
</feature>
<dbReference type="InterPro" id="IPR018961">
    <property type="entry name" value="DnaJ_homolog_subfam-C_membr-28"/>
</dbReference>
<evidence type="ECO:0000313" key="3">
    <source>
        <dbReference type="EMBL" id="GAA5527987.1"/>
    </source>
</evidence>
<dbReference type="RefSeq" id="WP_345721594.1">
    <property type="nucleotide sequence ID" value="NZ_BAABRU010000005.1"/>
</dbReference>
<protein>
    <recommendedName>
        <fullName evidence="2">DnaJ homologue subfamily C member 28 conserved domain-containing protein</fullName>
    </recommendedName>
</protein>
<dbReference type="Proteomes" id="UP001428290">
    <property type="component" value="Unassembled WGS sequence"/>
</dbReference>
<sequence length="183" mass="21003">MSDNPFLDRFREQSRTSGKIKPQVPASDPNADSEKPKKSPSLTAQRAGSIAEQRIQAAMEDGMFDNLPGEGQPIDLNDDMYIPAELRMAFRVMKGSQQGAPWVALQHDYNNHINRYQIWLRNNRETWAITSFNQQARLRQELQVWVRDLNTIIHQLNAMVPNDSLRVGLVVYERELRALESAL</sequence>
<reference evidence="3 4" key="1">
    <citation type="submission" date="2024-02" db="EMBL/GenBank/DDBJ databases">
        <title>Herpetosiphon gulosus NBRC 112829.</title>
        <authorList>
            <person name="Ichikawa N."/>
            <person name="Katano-Makiyama Y."/>
            <person name="Hidaka K."/>
        </authorList>
    </citation>
    <scope>NUCLEOTIDE SEQUENCE [LARGE SCALE GENOMIC DNA]</scope>
    <source>
        <strain evidence="3 4">NBRC 112829</strain>
    </source>
</reference>
<accession>A0ABP9WXQ5</accession>
<organism evidence="3 4">
    <name type="scientific">Herpetosiphon gulosus</name>
    <dbReference type="NCBI Taxonomy" id="1973496"/>
    <lineage>
        <taxon>Bacteria</taxon>
        <taxon>Bacillati</taxon>
        <taxon>Chloroflexota</taxon>
        <taxon>Chloroflexia</taxon>
        <taxon>Herpetosiphonales</taxon>
        <taxon>Herpetosiphonaceae</taxon>
        <taxon>Herpetosiphon</taxon>
    </lineage>
</organism>
<keyword evidence="4" id="KW-1185">Reference proteome</keyword>
<evidence type="ECO:0000256" key="1">
    <source>
        <dbReference type="SAM" id="MobiDB-lite"/>
    </source>
</evidence>
<feature type="region of interest" description="Disordered" evidence="1">
    <location>
        <begin position="1"/>
        <end position="48"/>
    </location>
</feature>
<feature type="domain" description="DnaJ homologue subfamily C member 28 conserved" evidence="2">
    <location>
        <begin position="50"/>
        <end position="114"/>
    </location>
</feature>
<dbReference type="PANTHER" id="PTHR39158:SF1">
    <property type="entry name" value="DNAJ HOMOLOG SUBFAMILY C MEMBER 28"/>
    <property type="match status" value="1"/>
</dbReference>
<dbReference type="Pfam" id="PF09350">
    <property type="entry name" value="DJC28_CD"/>
    <property type="match status" value="1"/>
</dbReference>
<proteinExistence type="predicted"/>
<evidence type="ECO:0000313" key="4">
    <source>
        <dbReference type="Proteomes" id="UP001428290"/>
    </source>
</evidence>
<dbReference type="InterPro" id="IPR052573">
    <property type="entry name" value="DnaJ_C_subfamily_28"/>
</dbReference>
<name>A0ABP9WXQ5_9CHLR</name>
<dbReference type="PANTHER" id="PTHR39158">
    <property type="entry name" value="OS08G0560600 PROTEIN"/>
    <property type="match status" value="1"/>
</dbReference>
<dbReference type="EMBL" id="BAABRU010000005">
    <property type="protein sequence ID" value="GAA5527987.1"/>
    <property type="molecule type" value="Genomic_DNA"/>
</dbReference>
<evidence type="ECO:0000259" key="2">
    <source>
        <dbReference type="Pfam" id="PF09350"/>
    </source>
</evidence>
<comment type="caution">
    <text evidence="3">The sequence shown here is derived from an EMBL/GenBank/DDBJ whole genome shotgun (WGS) entry which is preliminary data.</text>
</comment>
<gene>
    <name evidence="3" type="ORF">Hgul01_01780</name>
</gene>